<dbReference type="KEGG" id="vg:8746335"/>
<proteinExistence type="predicted"/>
<protein>
    <submittedName>
        <fullName evidence="1">Toxin of RelE/StbE family</fullName>
    </submittedName>
</protein>
<evidence type="ECO:0000313" key="2">
    <source>
        <dbReference type="Proteomes" id="UP000029780"/>
    </source>
</evidence>
<organism evidence="1 2">
    <name type="scientific">Marseillevirus marseillevirus</name>
    <name type="common">GBM</name>
    <dbReference type="NCBI Taxonomy" id="694581"/>
    <lineage>
        <taxon>Viruses</taxon>
        <taxon>Varidnaviria</taxon>
        <taxon>Bamfordvirae</taxon>
        <taxon>Nucleocytoviricota</taxon>
        <taxon>Megaviricetes</taxon>
        <taxon>Pimascovirales</taxon>
        <taxon>Pimascovirales incertae sedis</taxon>
        <taxon>Marseilleviridae</taxon>
        <taxon>Marseillevirus</taxon>
        <taxon>Marseillevirus massiliense</taxon>
    </lineage>
</organism>
<organismHost>
    <name type="scientific">Acanthamoeba</name>
    <dbReference type="NCBI Taxonomy" id="5754"/>
</organismHost>
<keyword evidence="2" id="KW-1185">Reference proteome</keyword>
<dbReference type="EMBL" id="GU071086">
    <property type="protein sequence ID" value="ADB03883.1"/>
    <property type="molecule type" value="Genomic_DNA"/>
</dbReference>
<name>D2XAA6_GBMV</name>
<accession>D2XAA6</accession>
<dbReference type="Proteomes" id="UP000029780">
    <property type="component" value="Segment"/>
</dbReference>
<dbReference type="OrthoDB" id="27146at10239"/>
<reference evidence="1 2" key="1">
    <citation type="journal article" date="2009" name="Proc. Natl. Acad. Sci. U.S.A.">
        <title>Giant Marseillevirus highlights the role of amoebae as a melting pot in emergence of chimeric microorganisms.</title>
        <authorList>
            <person name="Boyer M."/>
            <person name="Yutin N."/>
            <person name="Pagnier I."/>
            <person name="Barrassi L."/>
            <person name="Fournous G."/>
            <person name="Espinosa L."/>
            <person name="Robert C."/>
            <person name="Azza S."/>
            <person name="Sun S."/>
            <person name="Rossmann M.G."/>
            <person name="Suzan-Monti M."/>
            <person name="La Scola B."/>
            <person name="Koonin E.V."/>
            <person name="Raoult D."/>
        </authorList>
    </citation>
    <scope>NUCLEOTIDE SEQUENCE [LARGE SCALE GENOMIC DNA]</scope>
    <source>
        <strain evidence="1 2">T19</strain>
    </source>
</reference>
<sequence>MERWCSLKMSCFRPKGYRVRFCGYIEWYKMTEDICERFNKFLKGRKDGVHYFRGKLRDCYAEQRVETQGRKIFAFELAYECSWPDNHMVKVYIEGEVNEKKQGEFIFDETCF</sequence>
<gene>
    <name evidence="1" type="ORF">MAR_ORF098</name>
</gene>
<evidence type="ECO:0000313" key="1">
    <source>
        <dbReference type="EMBL" id="ADB03883.1"/>
    </source>
</evidence>
<dbReference type="GeneID" id="8746335"/>
<dbReference type="RefSeq" id="YP_003406845.1">
    <property type="nucleotide sequence ID" value="NC_013756.1"/>
</dbReference>